<dbReference type="SMART" id="SM01411">
    <property type="entry name" value="Ephrin_rec_like"/>
    <property type="match status" value="2"/>
</dbReference>
<dbReference type="Proteomes" id="UP000011087">
    <property type="component" value="Unassembled WGS sequence"/>
</dbReference>
<feature type="domain" description="TNFR-Cys" evidence="1">
    <location>
        <begin position="91"/>
        <end position="127"/>
    </location>
</feature>
<dbReference type="EMBL" id="JH993287">
    <property type="protein sequence ID" value="EKX31401.1"/>
    <property type="molecule type" value="Genomic_DNA"/>
</dbReference>
<reference evidence="3" key="3">
    <citation type="submission" date="2016-03" db="UniProtKB">
        <authorList>
            <consortium name="EnsemblProtists"/>
        </authorList>
    </citation>
    <scope>IDENTIFICATION</scope>
</reference>
<dbReference type="RefSeq" id="XP_005818381.1">
    <property type="nucleotide sequence ID" value="XM_005818324.1"/>
</dbReference>
<keyword evidence="4" id="KW-1185">Reference proteome</keyword>
<proteinExistence type="predicted"/>
<evidence type="ECO:0000313" key="2">
    <source>
        <dbReference type="EMBL" id="EKX31401.1"/>
    </source>
</evidence>
<dbReference type="Gene3D" id="2.10.50.10">
    <property type="entry name" value="Tumor Necrosis Factor Receptor, subunit A, domain 2"/>
    <property type="match status" value="1"/>
</dbReference>
<reference evidence="2 4" key="1">
    <citation type="journal article" date="2012" name="Nature">
        <title>Algal genomes reveal evolutionary mosaicism and the fate of nucleomorphs.</title>
        <authorList>
            <consortium name="DOE Joint Genome Institute"/>
            <person name="Curtis B.A."/>
            <person name="Tanifuji G."/>
            <person name="Burki F."/>
            <person name="Gruber A."/>
            <person name="Irimia M."/>
            <person name="Maruyama S."/>
            <person name="Arias M.C."/>
            <person name="Ball S.G."/>
            <person name="Gile G.H."/>
            <person name="Hirakawa Y."/>
            <person name="Hopkins J.F."/>
            <person name="Kuo A."/>
            <person name="Rensing S.A."/>
            <person name="Schmutz J."/>
            <person name="Symeonidi A."/>
            <person name="Elias M."/>
            <person name="Eveleigh R.J."/>
            <person name="Herman E.K."/>
            <person name="Klute M.J."/>
            <person name="Nakayama T."/>
            <person name="Obornik M."/>
            <person name="Reyes-Prieto A."/>
            <person name="Armbrust E.V."/>
            <person name="Aves S.J."/>
            <person name="Beiko R.G."/>
            <person name="Coutinho P."/>
            <person name="Dacks J.B."/>
            <person name="Durnford D.G."/>
            <person name="Fast N.M."/>
            <person name="Green B.R."/>
            <person name="Grisdale C.J."/>
            <person name="Hempel F."/>
            <person name="Henrissat B."/>
            <person name="Hoppner M.P."/>
            <person name="Ishida K."/>
            <person name="Kim E."/>
            <person name="Koreny L."/>
            <person name="Kroth P.G."/>
            <person name="Liu Y."/>
            <person name="Malik S.B."/>
            <person name="Maier U.G."/>
            <person name="McRose D."/>
            <person name="Mock T."/>
            <person name="Neilson J.A."/>
            <person name="Onodera N.T."/>
            <person name="Poole A.M."/>
            <person name="Pritham E.J."/>
            <person name="Richards T.A."/>
            <person name="Rocap G."/>
            <person name="Roy S.W."/>
            <person name="Sarai C."/>
            <person name="Schaack S."/>
            <person name="Shirato S."/>
            <person name="Slamovits C.H."/>
            <person name="Spencer D.F."/>
            <person name="Suzuki S."/>
            <person name="Worden A.Z."/>
            <person name="Zauner S."/>
            <person name="Barry K."/>
            <person name="Bell C."/>
            <person name="Bharti A.K."/>
            <person name="Crow J.A."/>
            <person name="Grimwood J."/>
            <person name="Kramer R."/>
            <person name="Lindquist E."/>
            <person name="Lucas S."/>
            <person name="Salamov A."/>
            <person name="McFadden G.I."/>
            <person name="Lane C.E."/>
            <person name="Keeling P.J."/>
            <person name="Gray M.W."/>
            <person name="Grigoriev I.V."/>
            <person name="Archibald J.M."/>
        </authorList>
    </citation>
    <scope>NUCLEOTIDE SEQUENCE</scope>
    <source>
        <strain evidence="2 4">CCMP2712</strain>
    </source>
</reference>
<dbReference type="EnsemblProtists" id="EKX31401">
    <property type="protein sequence ID" value="EKX31401"/>
    <property type="gene ID" value="GUITHDRAFT_149311"/>
</dbReference>
<accession>L1I599</accession>
<dbReference type="OrthoDB" id="439917at2759"/>
<dbReference type="PROSITE" id="PS00652">
    <property type="entry name" value="TNFR_NGFR_1"/>
    <property type="match status" value="1"/>
</dbReference>
<dbReference type="PaxDb" id="55529-EKX31401"/>
<gene>
    <name evidence="2" type="ORF">GUITHDRAFT_149311</name>
</gene>
<dbReference type="AlphaFoldDB" id="L1I599"/>
<evidence type="ECO:0000259" key="1">
    <source>
        <dbReference type="PROSITE" id="PS00652"/>
    </source>
</evidence>
<evidence type="ECO:0000313" key="3">
    <source>
        <dbReference type="EnsemblProtists" id="EKX31401"/>
    </source>
</evidence>
<dbReference type="InterPro" id="IPR001368">
    <property type="entry name" value="TNFR/NGFR_Cys_rich_reg"/>
</dbReference>
<organism evidence="2">
    <name type="scientific">Guillardia theta (strain CCMP2712)</name>
    <name type="common">Cryptophyte</name>
    <dbReference type="NCBI Taxonomy" id="905079"/>
    <lineage>
        <taxon>Eukaryota</taxon>
        <taxon>Cryptophyceae</taxon>
        <taxon>Pyrenomonadales</taxon>
        <taxon>Geminigeraceae</taxon>
        <taxon>Guillardia</taxon>
    </lineage>
</organism>
<protein>
    <recommendedName>
        <fullName evidence="1">TNFR-Cys domain-containing protein</fullName>
    </recommendedName>
</protein>
<dbReference type="OMA" id="PQPCCPA"/>
<evidence type="ECO:0000313" key="4">
    <source>
        <dbReference type="Proteomes" id="UP000011087"/>
    </source>
</evidence>
<dbReference type="KEGG" id="gtt:GUITHDRAFT_149311"/>
<sequence length="293" mass="30149">MDVAVGARAPAGRAVPFLSSAGQYFPGCNGVSNETSCIDRGACGDGTYVCTVGRVGTGHTHMKLRCRLSAFETLVGCGGTSPGYCQSCTDCPVGEYRRDCTSACEPCVGCAEGEYRVGCGRFGPGLCEACPACLRNQYRAGCQNDTSGHCTPCPICQTTEVLVGCGGAAAGICVPKSDIPAYCPLGMHYSDGGFVCPCISICPLNSSSVGVSTNCTPCARGQYAPQGSSACTDCPPGTRMQYGEGGGCPECGAGTYSETYRAAYCLQCPPGKFNNATGMSVCYDCGLVRRSRV</sequence>
<dbReference type="HOGENOM" id="CLU_951395_0_0_1"/>
<reference evidence="4" key="2">
    <citation type="submission" date="2012-11" db="EMBL/GenBank/DDBJ databases">
        <authorList>
            <person name="Kuo A."/>
            <person name="Curtis B.A."/>
            <person name="Tanifuji G."/>
            <person name="Burki F."/>
            <person name="Gruber A."/>
            <person name="Irimia M."/>
            <person name="Maruyama S."/>
            <person name="Arias M.C."/>
            <person name="Ball S.G."/>
            <person name="Gile G.H."/>
            <person name="Hirakawa Y."/>
            <person name="Hopkins J.F."/>
            <person name="Rensing S.A."/>
            <person name="Schmutz J."/>
            <person name="Symeonidi A."/>
            <person name="Elias M."/>
            <person name="Eveleigh R.J."/>
            <person name="Herman E.K."/>
            <person name="Klute M.J."/>
            <person name="Nakayama T."/>
            <person name="Obornik M."/>
            <person name="Reyes-Prieto A."/>
            <person name="Armbrust E.V."/>
            <person name="Aves S.J."/>
            <person name="Beiko R.G."/>
            <person name="Coutinho P."/>
            <person name="Dacks J.B."/>
            <person name="Durnford D.G."/>
            <person name="Fast N.M."/>
            <person name="Green B.R."/>
            <person name="Grisdale C."/>
            <person name="Hempe F."/>
            <person name="Henrissat B."/>
            <person name="Hoppner M.P."/>
            <person name="Ishida K.-I."/>
            <person name="Kim E."/>
            <person name="Koreny L."/>
            <person name="Kroth P.G."/>
            <person name="Liu Y."/>
            <person name="Malik S.-B."/>
            <person name="Maier U.G."/>
            <person name="McRose D."/>
            <person name="Mock T."/>
            <person name="Neilson J.A."/>
            <person name="Onodera N.T."/>
            <person name="Poole A.M."/>
            <person name="Pritham E.J."/>
            <person name="Richards T.A."/>
            <person name="Rocap G."/>
            <person name="Roy S.W."/>
            <person name="Sarai C."/>
            <person name="Schaack S."/>
            <person name="Shirato S."/>
            <person name="Slamovits C.H."/>
            <person name="Spencer D.F."/>
            <person name="Suzuki S."/>
            <person name="Worden A.Z."/>
            <person name="Zauner S."/>
            <person name="Barry K."/>
            <person name="Bell C."/>
            <person name="Bharti A.K."/>
            <person name="Crow J.A."/>
            <person name="Grimwood J."/>
            <person name="Kramer R."/>
            <person name="Lindquist E."/>
            <person name="Lucas S."/>
            <person name="Salamov A."/>
            <person name="McFadden G.I."/>
            <person name="Lane C.E."/>
            <person name="Keeling P.J."/>
            <person name="Gray M.W."/>
            <person name="Grigoriev I.V."/>
            <person name="Archibald J.M."/>
        </authorList>
    </citation>
    <scope>NUCLEOTIDE SEQUENCE</scope>
    <source>
        <strain evidence="4">CCMP2712</strain>
    </source>
</reference>
<name>L1I599_GUITC</name>
<dbReference type="GeneID" id="17288124"/>